<sequence length="194" mass="20916">MNGNKPAVRIPDQVIAFFKGNRSRALLFIGIAGMALIFLSTVIPAGAGKPNPSVGAAQQSPEEYVADLEKRLAQLVGKVDGVGRCEVMVTLENGIEYVYAVEESQNVNQTNSYDGSDVRRETQQQNMEQKYIVVDTGSGKKEALLKTQRQPTVQGVVVVCEGASSTVVQERVTQVVATALGVPYNRVCVTKISK</sequence>
<protein>
    <submittedName>
        <fullName evidence="2">Stage III sporulation protein AG</fullName>
    </submittedName>
</protein>
<reference evidence="6" key="2">
    <citation type="submission" date="2017-04" db="EMBL/GenBank/DDBJ databases">
        <title>Function of individual gut microbiota members based on whole genome sequencing of pure cultures obtained from chicken caecum.</title>
        <authorList>
            <person name="Medvecky M."/>
            <person name="Cejkova D."/>
            <person name="Polansky O."/>
            <person name="Karasova D."/>
            <person name="Kubasova T."/>
            <person name="Cizek A."/>
            <person name="Rychlik I."/>
        </authorList>
    </citation>
    <scope>NUCLEOTIDE SEQUENCE [LARGE SCALE GENOMIC DNA]</scope>
    <source>
        <strain evidence="6">An175</strain>
    </source>
</reference>
<dbReference type="GeneID" id="72465370"/>
<organism evidence="2 5">
    <name type="scientific">Anaerotruncus colihominis</name>
    <dbReference type="NCBI Taxonomy" id="169435"/>
    <lineage>
        <taxon>Bacteria</taxon>
        <taxon>Bacillati</taxon>
        <taxon>Bacillota</taxon>
        <taxon>Clostridia</taxon>
        <taxon>Eubacteriales</taxon>
        <taxon>Oscillospiraceae</taxon>
        <taxon>Anaerotruncus</taxon>
    </lineage>
</organism>
<dbReference type="Proteomes" id="UP000260828">
    <property type="component" value="Unassembled WGS sequence"/>
</dbReference>
<evidence type="ECO:0000313" key="3">
    <source>
        <dbReference type="EMBL" id="OUP71020.1"/>
    </source>
</evidence>
<accession>A0A174P6F1</accession>
<reference evidence="2 5" key="1">
    <citation type="submission" date="2015-09" db="EMBL/GenBank/DDBJ databases">
        <authorList>
            <consortium name="Pathogen Informatics"/>
        </authorList>
    </citation>
    <scope>NUCLEOTIDE SEQUENCE [LARGE SCALE GENOMIC DNA]</scope>
    <source>
        <strain evidence="2 5">2789STDY5834939</strain>
    </source>
</reference>
<evidence type="ECO:0000313" key="2">
    <source>
        <dbReference type="EMBL" id="CUP56504.1"/>
    </source>
</evidence>
<evidence type="ECO:0000256" key="1">
    <source>
        <dbReference type="SAM" id="Phobius"/>
    </source>
</evidence>
<name>A0A174P6F1_9FIRM</name>
<evidence type="ECO:0000313" key="7">
    <source>
        <dbReference type="Proteomes" id="UP000260828"/>
    </source>
</evidence>
<proteinExistence type="predicted"/>
<keyword evidence="1" id="KW-0472">Membrane</keyword>
<dbReference type="OrthoDB" id="1863180at2"/>
<dbReference type="EMBL" id="NFKP01000002">
    <property type="protein sequence ID" value="OUP71020.1"/>
    <property type="molecule type" value="Genomic_DNA"/>
</dbReference>
<dbReference type="RefSeq" id="WP_006875384.1">
    <property type="nucleotide sequence ID" value="NZ_CABIWA010000009.1"/>
</dbReference>
<keyword evidence="1" id="KW-1133">Transmembrane helix</keyword>
<dbReference type="Proteomes" id="UP000196386">
    <property type="component" value="Unassembled WGS sequence"/>
</dbReference>
<dbReference type="Proteomes" id="UP000095765">
    <property type="component" value="Unassembled WGS sequence"/>
</dbReference>
<dbReference type="AlphaFoldDB" id="A0A174P6F1"/>
<evidence type="ECO:0000313" key="4">
    <source>
        <dbReference type="EMBL" id="RGE69868.1"/>
    </source>
</evidence>
<reference evidence="4 7" key="4">
    <citation type="submission" date="2018-08" db="EMBL/GenBank/DDBJ databases">
        <title>A genome reference for cultivated species of the human gut microbiota.</title>
        <authorList>
            <person name="Zou Y."/>
            <person name="Xue W."/>
            <person name="Luo G."/>
        </authorList>
    </citation>
    <scope>NUCLEOTIDE SEQUENCE [LARGE SCALE GENOMIC DNA]</scope>
    <source>
        <strain evidence="4 7">TF05-12AC</strain>
    </source>
</reference>
<reference evidence="3" key="3">
    <citation type="journal article" date="2018" name="BMC Genomics">
        <title>Whole genome sequencing and function prediction of 133 gut anaerobes isolated from chicken caecum in pure cultures.</title>
        <authorList>
            <person name="Medvecky M."/>
            <person name="Cejkova D."/>
            <person name="Polansky O."/>
            <person name="Karasova D."/>
            <person name="Kubasova T."/>
            <person name="Cizek A."/>
            <person name="Rychlik I."/>
        </authorList>
    </citation>
    <scope>NUCLEOTIDE SEQUENCE</scope>
    <source>
        <strain evidence="3">An175</strain>
    </source>
</reference>
<keyword evidence="1" id="KW-0812">Transmembrane</keyword>
<evidence type="ECO:0000313" key="5">
    <source>
        <dbReference type="Proteomes" id="UP000095765"/>
    </source>
</evidence>
<gene>
    <name evidence="3" type="ORF">B5F11_02840</name>
    <name evidence="4" type="ORF">DXC40_02055</name>
    <name evidence="2" type="ORF">ERS852551_01198</name>
</gene>
<dbReference type="EMBL" id="QVME01000001">
    <property type="protein sequence ID" value="RGE69868.1"/>
    <property type="molecule type" value="Genomic_DNA"/>
</dbReference>
<feature type="transmembrane region" description="Helical" evidence="1">
    <location>
        <begin position="25"/>
        <end position="47"/>
    </location>
</feature>
<evidence type="ECO:0000313" key="6">
    <source>
        <dbReference type="Proteomes" id="UP000196386"/>
    </source>
</evidence>
<dbReference type="EMBL" id="CZBE01000007">
    <property type="protein sequence ID" value="CUP56504.1"/>
    <property type="molecule type" value="Genomic_DNA"/>
</dbReference>